<reference evidence="2 3" key="1">
    <citation type="journal article" date="2010" name="J. Bacteriol.">
        <title>Genome sequence of the dioxin-mineralizing bacterium Sphingomonas wittichii RW1.</title>
        <authorList>
            <person name="Miller T.R."/>
            <person name="Delcher A.L."/>
            <person name="Salzberg S.L."/>
            <person name="Saunders E."/>
            <person name="Detter J.C."/>
            <person name="Halden R.U."/>
        </authorList>
    </citation>
    <scope>NUCLEOTIDE SEQUENCE [LARGE SCALE GENOMIC DNA]</scope>
    <source>
        <strain evidence="3">DSM 6014 / CCUG 31198 / JCM 15750 / NBRC 105917 / EY 4224 / RW1</strain>
    </source>
</reference>
<feature type="region of interest" description="Disordered" evidence="1">
    <location>
        <begin position="1"/>
        <end position="53"/>
    </location>
</feature>
<name>A0A9J9LG40_RHIWR</name>
<evidence type="ECO:0000313" key="3">
    <source>
        <dbReference type="Proteomes" id="UP000001989"/>
    </source>
</evidence>
<gene>
    <name evidence="2" type="ordered locus">Swit_4390</name>
</gene>
<dbReference type="AlphaFoldDB" id="A0A9J9LG40"/>
<feature type="compositionally biased region" description="Pro residues" evidence="1">
    <location>
        <begin position="30"/>
        <end position="46"/>
    </location>
</feature>
<evidence type="ECO:0008006" key="4">
    <source>
        <dbReference type="Google" id="ProtNLM"/>
    </source>
</evidence>
<feature type="region of interest" description="Disordered" evidence="1">
    <location>
        <begin position="184"/>
        <end position="219"/>
    </location>
</feature>
<dbReference type="KEGG" id="swi:Swit_4390"/>
<organism evidence="2 3">
    <name type="scientific">Rhizorhabdus wittichii (strain DSM 6014 / CCUG 31198 / JCM 15750 / NBRC 105917 / EY 4224 / RW1)</name>
    <name type="common">Sphingomonas wittichii</name>
    <dbReference type="NCBI Taxonomy" id="392499"/>
    <lineage>
        <taxon>Bacteria</taxon>
        <taxon>Pseudomonadati</taxon>
        <taxon>Pseudomonadota</taxon>
        <taxon>Alphaproteobacteria</taxon>
        <taxon>Sphingomonadales</taxon>
        <taxon>Sphingomonadaceae</taxon>
        <taxon>Rhizorhabdus</taxon>
    </lineage>
</organism>
<sequence>MTPMERESSTSIPGRPESGQRGQPQHRGPDPPPVLLAGRPPLPPRGDQPVEPGGAELEMMVDAQAFDRPAHVAPAIVEDRQPPVERRLELRGALDVARRAKPYHTASGELAIKAAARRQLGIMRPVELEEHPPRVAHRRAVAHRMGEQVRQPGAADRVDRLAMVAGPDRRGGLLSLAALPQPLRGGVERPGAQRAVQPQLRRPTIETRPADGDQPPRLVPCPRLALASRSGHARSRSSSLVAGRPADKLVEQSCTRFTDILDRWPRSESMSLPFERMRLLRARSGLSMRAFAALLGSPLDTRYAYYEERRFTGLLPIDAARRIAAALHPHGVEPREVLALAGLSDDEAAADVAAQAPTVQYLRLDVAFPSEEALTRMFETMLEDEVPAGRRDALAQTLARRLPSALQRATTSPPVPVRAHWPAPGEDAASPARRRGPRRPGSHI</sequence>
<evidence type="ECO:0000313" key="2">
    <source>
        <dbReference type="EMBL" id="ABQ70728.1"/>
    </source>
</evidence>
<keyword evidence="3" id="KW-1185">Reference proteome</keyword>
<protein>
    <recommendedName>
        <fullName evidence="4">HTH cro/C1-type domain-containing protein</fullName>
    </recommendedName>
</protein>
<feature type="region of interest" description="Disordered" evidence="1">
    <location>
        <begin position="403"/>
        <end position="444"/>
    </location>
</feature>
<evidence type="ECO:0000256" key="1">
    <source>
        <dbReference type="SAM" id="MobiDB-lite"/>
    </source>
</evidence>
<feature type="compositionally biased region" description="Basic residues" evidence="1">
    <location>
        <begin position="432"/>
        <end position="444"/>
    </location>
</feature>
<dbReference type="EMBL" id="CP000699">
    <property type="protein sequence ID" value="ABQ70728.1"/>
    <property type="molecule type" value="Genomic_DNA"/>
</dbReference>
<accession>A0A9J9LG40</accession>
<dbReference type="Proteomes" id="UP000001989">
    <property type="component" value="Chromosome"/>
</dbReference>
<proteinExistence type="predicted"/>